<dbReference type="InterPro" id="IPR007387">
    <property type="entry name" value="TRAP_DctQ"/>
</dbReference>
<dbReference type="GO" id="GO:0005886">
    <property type="term" value="C:plasma membrane"/>
    <property type="evidence" value="ECO:0007669"/>
    <property type="project" value="UniProtKB-SubCell"/>
</dbReference>
<evidence type="ECO:0000313" key="13">
    <source>
        <dbReference type="Proteomes" id="UP000239406"/>
    </source>
</evidence>
<dbReference type="Proteomes" id="UP000239406">
    <property type="component" value="Unassembled WGS sequence"/>
</dbReference>
<proteinExistence type="inferred from homology"/>
<dbReference type="Proteomes" id="UP000294772">
    <property type="component" value="Unassembled WGS sequence"/>
</dbReference>
<accession>A0A2S5T2P8</accession>
<keyword evidence="13" id="KW-1185">Reference proteome</keyword>
<dbReference type="OrthoDB" id="6900059at2"/>
<evidence type="ECO:0000259" key="10">
    <source>
        <dbReference type="Pfam" id="PF04290"/>
    </source>
</evidence>
<evidence type="ECO:0000313" key="11">
    <source>
        <dbReference type="EMBL" id="PPE69291.1"/>
    </source>
</evidence>
<gene>
    <name evidence="11" type="ORF">C1702_12395</name>
    <name evidence="12" type="ORF">EV676_11179</name>
</gene>
<evidence type="ECO:0000256" key="1">
    <source>
        <dbReference type="ARBA" id="ARBA00004429"/>
    </source>
</evidence>
<dbReference type="RefSeq" id="WP_104358024.1">
    <property type="nucleotide sequence ID" value="NZ_CALFFA010000048.1"/>
</dbReference>
<evidence type="ECO:0000256" key="6">
    <source>
        <dbReference type="ARBA" id="ARBA00022989"/>
    </source>
</evidence>
<reference evidence="11 13" key="1">
    <citation type="submission" date="2018-02" db="EMBL/GenBank/DDBJ databases">
        <title>Reclassifiation of [Polyangium] brachysporum DSM 7029 as Guopingzhaonella breviflexa gen. nov., sp. nov., a member of the family Comamonadaceae.</title>
        <authorList>
            <person name="Tang B."/>
        </authorList>
    </citation>
    <scope>NUCLEOTIDE SEQUENCE [LARGE SCALE GENOMIC DNA]</scope>
    <source>
        <strain evidence="11 13">DSM 15344</strain>
    </source>
</reference>
<feature type="transmembrane region" description="Helical" evidence="9">
    <location>
        <begin position="86"/>
        <end position="108"/>
    </location>
</feature>
<keyword evidence="7 9" id="KW-0472">Membrane</keyword>
<keyword evidence="2 9" id="KW-0813">Transport</keyword>
<comment type="function">
    <text evidence="9">Part of the tripartite ATP-independent periplasmic (TRAP) transport system.</text>
</comment>
<dbReference type="EMBL" id="PSNY01000013">
    <property type="protein sequence ID" value="PPE69291.1"/>
    <property type="molecule type" value="Genomic_DNA"/>
</dbReference>
<keyword evidence="5 9" id="KW-0812">Transmembrane</keyword>
<keyword evidence="6 9" id="KW-1133">Transmembrane helix</keyword>
<comment type="subunit">
    <text evidence="9">The complex comprises the extracytoplasmic solute receptor protein and the two transmembrane proteins.</text>
</comment>
<comment type="caution">
    <text evidence="11">The sequence shown here is derived from an EMBL/GenBank/DDBJ whole genome shotgun (WGS) entry which is preliminary data.</text>
</comment>
<evidence type="ECO:0000256" key="5">
    <source>
        <dbReference type="ARBA" id="ARBA00022692"/>
    </source>
</evidence>
<evidence type="ECO:0000256" key="3">
    <source>
        <dbReference type="ARBA" id="ARBA00022475"/>
    </source>
</evidence>
<protein>
    <recommendedName>
        <fullName evidence="9">TRAP transporter small permease protein</fullName>
    </recommendedName>
</protein>
<organism evidence="11 13">
    <name type="scientific">Caldimonas thermodepolymerans</name>
    <dbReference type="NCBI Taxonomy" id="215580"/>
    <lineage>
        <taxon>Bacteria</taxon>
        <taxon>Pseudomonadati</taxon>
        <taxon>Pseudomonadota</taxon>
        <taxon>Betaproteobacteria</taxon>
        <taxon>Burkholderiales</taxon>
        <taxon>Sphaerotilaceae</taxon>
        <taxon>Caldimonas</taxon>
    </lineage>
</organism>
<dbReference type="Pfam" id="PF04290">
    <property type="entry name" value="DctQ"/>
    <property type="match status" value="1"/>
</dbReference>
<evidence type="ECO:0000256" key="4">
    <source>
        <dbReference type="ARBA" id="ARBA00022519"/>
    </source>
</evidence>
<feature type="transmembrane region" description="Helical" evidence="9">
    <location>
        <begin position="128"/>
        <end position="151"/>
    </location>
</feature>
<dbReference type="InterPro" id="IPR055348">
    <property type="entry name" value="DctQ"/>
</dbReference>
<comment type="similarity">
    <text evidence="8 9">Belongs to the TRAP transporter small permease family.</text>
</comment>
<reference evidence="12 14" key="2">
    <citation type="submission" date="2019-03" db="EMBL/GenBank/DDBJ databases">
        <title>Genomic Encyclopedia of Type Strains, Phase IV (KMG-IV): sequencing the most valuable type-strain genomes for metagenomic binning, comparative biology and taxonomic classification.</title>
        <authorList>
            <person name="Goeker M."/>
        </authorList>
    </citation>
    <scope>NUCLEOTIDE SEQUENCE [LARGE SCALE GENOMIC DNA]</scope>
    <source>
        <strain evidence="12 14">DSM 15264</strain>
    </source>
</reference>
<feature type="domain" description="Tripartite ATP-independent periplasmic transporters DctQ component" evidence="10">
    <location>
        <begin position="24"/>
        <end position="154"/>
    </location>
</feature>
<feature type="transmembrane region" description="Helical" evidence="9">
    <location>
        <begin position="12"/>
        <end position="32"/>
    </location>
</feature>
<dbReference type="EMBL" id="SLXF01000011">
    <property type="protein sequence ID" value="TCP04178.1"/>
    <property type="molecule type" value="Genomic_DNA"/>
</dbReference>
<dbReference type="GO" id="GO:0022857">
    <property type="term" value="F:transmembrane transporter activity"/>
    <property type="evidence" value="ECO:0007669"/>
    <property type="project" value="UniProtKB-UniRule"/>
</dbReference>
<name>A0A2S5T2P8_9BURK</name>
<evidence type="ECO:0000256" key="7">
    <source>
        <dbReference type="ARBA" id="ARBA00023136"/>
    </source>
</evidence>
<dbReference type="PANTHER" id="PTHR35011:SF10">
    <property type="entry name" value="TRAP TRANSPORTER SMALL PERMEASE PROTEIN"/>
    <property type="match status" value="1"/>
</dbReference>
<dbReference type="GO" id="GO:0015740">
    <property type="term" value="P:C4-dicarboxylate transport"/>
    <property type="evidence" value="ECO:0007669"/>
    <property type="project" value="TreeGrafter"/>
</dbReference>
<evidence type="ECO:0000256" key="8">
    <source>
        <dbReference type="ARBA" id="ARBA00038436"/>
    </source>
</evidence>
<sequence>MLTLLRLTAQWFALVGGLCAGAVAVLTVVSIAGRSLWSTPLHGDFELTQFGTALCISLCLPWCQLNGGNIIVDFFTARAGRRTQAVLDGIGAVLLSAMMALLAWRTAVGAQSVLEARETSMILGLPMWVVYAVLAPGFALTLVIALCQAWAQLRDRPWNPGGVA</sequence>
<comment type="subcellular location">
    <subcellularLocation>
        <location evidence="1 9">Cell inner membrane</location>
        <topology evidence="1 9">Multi-pass membrane protein</topology>
    </subcellularLocation>
</comment>
<keyword evidence="4 9" id="KW-0997">Cell inner membrane</keyword>
<evidence type="ECO:0000313" key="12">
    <source>
        <dbReference type="EMBL" id="TCP04178.1"/>
    </source>
</evidence>
<dbReference type="AlphaFoldDB" id="A0A2S5T2P8"/>
<evidence type="ECO:0000313" key="14">
    <source>
        <dbReference type="Proteomes" id="UP000294772"/>
    </source>
</evidence>
<dbReference type="PANTHER" id="PTHR35011">
    <property type="entry name" value="2,3-DIKETO-L-GULONATE TRAP TRANSPORTER SMALL PERMEASE PROTEIN YIAM"/>
    <property type="match status" value="1"/>
</dbReference>
<keyword evidence="3" id="KW-1003">Cell membrane</keyword>
<evidence type="ECO:0000256" key="9">
    <source>
        <dbReference type="RuleBase" id="RU369079"/>
    </source>
</evidence>
<feature type="transmembrane region" description="Helical" evidence="9">
    <location>
        <begin position="47"/>
        <end position="65"/>
    </location>
</feature>
<evidence type="ECO:0000256" key="2">
    <source>
        <dbReference type="ARBA" id="ARBA00022448"/>
    </source>
</evidence>